<dbReference type="InterPro" id="IPR011644">
    <property type="entry name" value="Heme_NO-bd"/>
</dbReference>
<reference evidence="3" key="1">
    <citation type="submission" date="2016-10" db="EMBL/GenBank/DDBJ databases">
        <authorList>
            <person name="Varghese N."/>
            <person name="Submissions S."/>
        </authorList>
    </citation>
    <scope>NUCLEOTIDE SEQUENCE [LARGE SCALE GENOMIC DNA]</scope>
    <source>
        <strain evidence="3">DSM 23317</strain>
    </source>
</reference>
<organism evidence="2 3">
    <name type="scientific">Ferrimonas sediminum</name>
    <dbReference type="NCBI Taxonomy" id="718193"/>
    <lineage>
        <taxon>Bacteria</taxon>
        <taxon>Pseudomonadati</taxon>
        <taxon>Pseudomonadota</taxon>
        <taxon>Gammaproteobacteria</taxon>
        <taxon>Alteromonadales</taxon>
        <taxon>Ferrimonadaceae</taxon>
        <taxon>Ferrimonas</taxon>
    </lineage>
</organism>
<dbReference type="EMBL" id="FNEM01000005">
    <property type="protein sequence ID" value="SDJ13063.1"/>
    <property type="molecule type" value="Genomic_DNA"/>
</dbReference>
<sequence>MQGIIFTEFLDLVDEAFGPEVTEALFEQLELPSGGAYTRVGNYDHEEIVALVKALSNQVNKPVAELLYSYGYYLFPRLMKLYPQRLSHCYNSFDFLYAVENEIHTHVKKIHVSAEVPTFEFPHRDEHQMQVIYNSKRGLADVAHGLIARCCDHFDEAIDIALTDLSGKDKTRVCFLLTKRAGE</sequence>
<dbReference type="RefSeq" id="WP_090364607.1">
    <property type="nucleotide sequence ID" value="NZ_FNEM01000005.1"/>
</dbReference>
<dbReference type="GO" id="GO:0020037">
    <property type="term" value="F:heme binding"/>
    <property type="evidence" value="ECO:0007669"/>
    <property type="project" value="InterPro"/>
</dbReference>
<feature type="domain" description="Heme NO-binding" evidence="1">
    <location>
        <begin position="3"/>
        <end position="160"/>
    </location>
</feature>
<dbReference type="SUPFAM" id="SSF111126">
    <property type="entry name" value="Ligand-binding domain in the NO signalling and Golgi transport"/>
    <property type="match status" value="1"/>
</dbReference>
<dbReference type="Gene3D" id="3.90.1520.10">
    <property type="entry name" value="H-NOX domain"/>
    <property type="match status" value="1"/>
</dbReference>
<evidence type="ECO:0000313" key="3">
    <source>
        <dbReference type="Proteomes" id="UP000199527"/>
    </source>
</evidence>
<dbReference type="AlphaFoldDB" id="A0A1G8R861"/>
<dbReference type="InterPro" id="IPR024096">
    <property type="entry name" value="NO_sig/Golgi_transp_ligand-bd"/>
</dbReference>
<gene>
    <name evidence="2" type="ORF">SAMN04488540_10590</name>
</gene>
<evidence type="ECO:0000313" key="2">
    <source>
        <dbReference type="EMBL" id="SDJ13063.1"/>
    </source>
</evidence>
<name>A0A1G8R861_9GAMM</name>
<dbReference type="OrthoDB" id="7266652at2"/>
<evidence type="ECO:0000259" key="1">
    <source>
        <dbReference type="Pfam" id="PF07700"/>
    </source>
</evidence>
<dbReference type="Proteomes" id="UP000199527">
    <property type="component" value="Unassembled WGS sequence"/>
</dbReference>
<proteinExistence type="predicted"/>
<keyword evidence="3" id="KW-1185">Reference proteome</keyword>
<accession>A0A1G8R861</accession>
<dbReference type="InterPro" id="IPR038158">
    <property type="entry name" value="H-NOX_domain_sf"/>
</dbReference>
<dbReference type="Pfam" id="PF07700">
    <property type="entry name" value="HNOB"/>
    <property type="match status" value="1"/>
</dbReference>
<protein>
    <submittedName>
        <fullName evidence="2">Haem-NO-binding</fullName>
    </submittedName>
</protein>